<evidence type="ECO:0000313" key="5">
    <source>
        <dbReference type="EMBL" id="SHF12129.1"/>
    </source>
</evidence>
<keyword evidence="2" id="KW-0521">NADP</keyword>
<organism evidence="5 6">
    <name type="scientific">Kaistia soli DSM 19436</name>
    <dbReference type="NCBI Taxonomy" id="1122133"/>
    <lineage>
        <taxon>Bacteria</taxon>
        <taxon>Pseudomonadati</taxon>
        <taxon>Pseudomonadota</taxon>
        <taxon>Alphaproteobacteria</taxon>
        <taxon>Hyphomicrobiales</taxon>
        <taxon>Kaistiaceae</taxon>
        <taxon>Kaistia</taxon>
    </lineage>
</organism>
<dbReference type="InterPro" id="IPR023210">
    <property type="entry name" value="NADP_OxRdtase_dom"/>
</dbReference>
<feature type="domain" description="NADP-dependent oxidoreductase" evidence="4">
    <location>
        <begin position="28"/>
        <end position="328"/>
    </location>
</feature>
<reference evidence="5 6" key="1">
    <citation type="submission" date="2016-11" db="EMBL/GenBank/DDBJ databases">
        <authorList>
            <person name="Jaros S."/>
            <person name="Januszkiewicz K."/>
            <person name="Wedrychowicz H."/>
        </authorList>
    </citation>
    <scope>NUCLEOTIDE SEQUENCE [LARGE SCALE GENOMIC DNA]</scope>
    <source>
        <strain evidence="5 6">DSM 19436</strain>
    </source>
</reference>
<keyword evidence="3" id="KW-0560">Oxidoreductase</keyword>
<dbReference type="PANTHER" id="PTHR43150">
    <property type="entry name" value="HYPERKINETIC, ISOFORM M"/>
    <property type="match status" value="1"/>
</dbReference>
<dbReference type="EMBL" id="FQUP01000001">
    <property type="protein sequence ID" value="SHF12129.1"/>
    <property type="molecule type" value="Genomic_DNA"/>
</dbReference>
<dbReference type="InterPro" id="IPR005399">
    <property type="entry name" value="K_chnl_volt-dep_bsu_KCNAB-rel"/>
</dbReference>
<evidence type="ECO:0000256" key="1">
    <source>
        <dbReference type="ARBA" id="ARBA00006515"/>
    </source>
</evidence>
<evidence type="ECO:0000313" key="6">
    <source>
        <dbReference type="Proteomes" id="UP000184485"/>
    </source>
</evidence>
<comment type="similarity">
    <text evidence="1">Belongs to the shaker potassium channel beta subunit family.</text>
</comment>
<dbReference type="SUPFAM" id="SSF51430">
    <property type="entry name" value="NAD(P)-linked oxidoreductase"/>
    <property type="match status" value="1"/>
</dbReference>
<evidence type="ECO:0000256" key="3">
    <source>
        <dbReference type="ARBA" id="ARBA00023002"/>
    </source>
</evidence>
<dbReference type="Proteomes" id="UP000184485">
    <property type="component" value="Unassembled WGS sequence"/>
</dbReference>
<accession>A0A1M4Z234</accession>
<dbReference type="GO" id="GO:0016491">
    <property type="term" value="F:oxidoreductase activity"/>
    <property type="evidence" value="ECO:0007669"/>
    <property type="project" value="UniProtKB-KW"/>
</dbReference>
<evidence type="ECO:0000256" key="2">
    <source>
        <dbReference type="ARBA" id="ARBA00022857"/>
    </source>
</evidence>
<dbReference type="AlphaFoldDB" id="A0A1M4Z234"/>
<name>A0A1M4Z234_9HYPH</name>
<dbReference type="RefSeq" id="WP_073052218.1">
    <property type="nucleotide sequence ID" value="NZ_FQUP01000001.1"/>
</dbReference>
<gene>
    <name evidence="5" type="ORF">SAMN02745157_1693</name>
</gene>
<dbReference type="Gene3D" id="3.20.20.100">
    <property type="entry name" value="NADP-dependent oxidoreductase domain"/>
    <property type="match status" value="1"/>
</dbReference>
<dbReference type="NCBIfam" id="NF007388">
    <property type="entry name" value="PRK09912.1"/>
    <property type="match status" value="1"/>
</dbReference>
<dbReference type="GO" id="GO:0051596">
    <property type="term" value="P:methylglyoxal catabolic process"/>
    <property type="evidence" value="ECO:0007669"/>
    <property type="project" value="TreeGrafter"/>
</dbReference>
<dbReference type="OrthoDB" id="9803483at2"/>
<proteinExistence type="inferred from homology"/>
<dbReference type="Pfam" id="PF00248">
    <property type="entry name" value="Aldo_ket_red"/>
    <property type="match status" value="1"/>
</dbReference>
<keyword evidence="6" id="KW-1185">Reference proteome</keyword>
<evidence type="ECO:0000259" key="4">
    <source>
        <dbReference type="Pfam" id="PF00248"/>
    </source>
</evidence>
<dbReference type="InterPro" id="IPR036812">
    <property type="entry name" value="NAD(P)_OxRdtase_dom_sf"/>
</dbReference>
<dbReference type="PANTHER" id="PTHR43150:SF4">
    <property type="entry name" value="L-GLYCERALDEHYDE 3-PHOSPHATE REDUCTASE"/>
    <property type="match status" value="1"/>
</dbReference>
<sequence length="335" mass="37272">MIYVAADTRYDTMRFNRVGRTGLKLPAISLGLWHNFGYDGKVETMRAMCHRAFDLGITHFDLANNYGPPPGSAEEFFGTMVEGDFKPYRDEMIISSKAGYYMWPGPYGEWGSRKYLFASLEQSLKRMKLDYVDIFYSHRFDPDTPLEETIGALDAMVRQGKALYVGISSYSSQQTHEAAAIGRALGTPLIIHQPRYSMLDRWTERDGLLDALEEEGMGCIVFSPLEQGVLSDRYLKGIPADSRVRHSHFLQEKVLSDANLGRVAALDAIAKARGQTLAQMALAWVLRDPRMTSALIGASRISQIEDAVAALDNLAFTADEIAAIDAHAIDGMLKV</sequence>
<dbReference type="STRING" id="1122133.SAMN02745157_1693"/>
<protein>
    <submittedName>
        <fullName evidence="5">L-glyceraldehyde 3-phosphate reductase</fullName>
    </submittedName>
</protein>